<dbReference type="Gene3D" id="1.20.1250.20">
    <property type="entry name" value="MFS general substrate transporter like domains"/>
    <property type="match status" value="1"/>
</dbReference>
<comment type="subcellular location">
    <subcellularLocation>
        <location evidence="1">Membrane</location>
        <topology evidence="1">Multi-pass membrane protein</topology>
    </subcellularLocation>
</comment>
<feature type="transmembrane region" description="Helical" evidence="6">
    <location>
        <begin position="221"/>
        <end position="250"/>
    </location>
</feature>
<feature type="transmembrane region" description="Helical" evidence="6">
    <location>
        <begin position="282"/>
        <end position="301"/>
    </location>
</feature>
<dbReference type="NCBIfam" id="TIGR00901">
    <property type="entry name" value="2A0125"/>
    <property type="match status" value="1"/>
</dbReference>
<evidence type="ECO:0000313" key="7">
    <source>
        <dbReference type="EMBL" id="ESQ90673.1"/>
    </source>
</evidence>
<reference evidence="7 8" key="1">
    <citation type="journal article" date="2014" name="Nature">
        <title>Sequential evolution of bacterial morphology by co-option of a developmental regulator.</title>
        <authorList>
            <person name="Jiang C."/>
            <person name="Brown P.J."/>
            <person name="Ducret A."/>
            <person name="Brun Y.V."/>
        </authorList>
    </citation>
    <scope>NUCLEOTIDE SEQUENCE [LARGE SCALE GENOMIC DNA]</scope>
    <source>
        <strain evidence="7 8">DSM 16100</strain>
    </source>
</reference>
<dbReference type="STRING" id="1121022.GCA_000376105_00282"/>
<dbReference type="InterPro" id="IPR004752">
    <property type="entry name" value="AmpG_permease/AT-1"/>
</dbReference>
<feature type="transmembrane region" description="Helical" evidence="6">
    <location>
        <begin position="119"/>
        <end position="139"/>
    </location>
</feature>
<keyword evidence="4 6" id="KW-1133">Transmembrane helix</keyword>
<feature type="transmembrane region" description="Helical" evidence="6">
    <location>
        <begin position="332"/>
        <end position="355"/>
    </location>
</feature>
<protein>
    <recommendedName>
        <fullName evidence="9">MFS transporter</fullName>
    </recommendedName>
</protein>
<accession>V4RH65</accession>
<feature type="transmembrane region" description="Helical" evidence="6">
    <location>
        <begin position="94"/>
        <end position="113"/>
    </location>
</feature>
<evidence type="ECO:0000256" key="6">
    <source>
        <dbReference type="SAM" id="Phobius"/>
    </source>
</evidence>
<name>V4RH65_9CAUL</name>
<dbReference type="GO" id="GO:0016020">
    <property type="term" value="C:membrane"/>
    <property type="evidence" value="ECO:0007669"/>
    <property type="project" value="UniProtKB-SubCell"/>
</dbReference>
<feature type="transmembrane region" description="Helical" evidence="6">
    <location>
        <begin position="308"/>
        <end position="326"/>
    </location>
</feature>
<dbReference type="AlphaFoldDB" id="V4RH65"/>
<feature type="transmembrane region" description="Helical" evidence="6">
    <location>
        <begin position="159"/>
        <end position="178"/>
    </location>
</feature>
<dbReference type="SUPFAM" id="SSF103473">
    <property type="entry name" value="MFS general substrate transporter"/>
    <property type="match status" value="1"/>
</dbReference>
<feature type="transmembrane region" description="Helical" evidence="6">
    <location>
        <begin position="408"/>
        <end position="429"/>
    </location>
</feature>
<dbReference type="InterPro" id="IPR036259">
    <property type="entry name" value="MFS_trans_sf"/>
</dbReference>
<dbReference type="OrthoDB" id="9787815at2"/>
<feature type="transmembrane region" description="Helical" evidence="6">
    <location>
        <begin position="21"/>
        <end position="46"/>
    </location>
</feature>
<organism evidence="7 8">
    <name type="scientific">Asticcacaulis benevestitus DSM 16100 = ATCC BAA-896</name>
    <dbReference type="NCBI Taxonomy" id="1121022"/>
    <lineage>
        <taxon>Bacteria</taxon>
        <taxon>Pseudomonadati</taxon>
        <taxon>Pseudomonadota</taxon>
        <taxon>Alphaproteobacteria</taxon>
        <taxon>Caulobacterales</taxon>
        <taxon>Caulobacteraceae</taxon>
        <taxon>Asticcacaulis</taxon>
    </lineage>
</organism>
<evidence type="ECO:0000256" key="3">
    <source>
        <dbReference type="ARBA" id="ARBA00022692"/>
    </source>
</evidence>
<comment type="caution">
    <text evidence="7">The sequence shown here is derived from an EMBL/GenBank/DDBJ whole genome shotgun (WGS) entry which is preliminary data.</text>
</comment>
<evidence type="ECO:0000256" key="2">
    <source>
        <dbReference type="ARBA" id="ARBA00022448"/>
    </source>
</evidence>
<dbReference type="Proteomes" id="UP000017837">
    <property type="component" value="Unassembled WGS sequence"/>
</dbReference>
<sequence>MIAHETKNRVKAVGAALRHPTSWLLLGMGFSAGLPFLLVGGTLGFWLRSSGISLTLIGFLGWVSLLYGLKVVWAPWMDKVRLPFLHGWLGQRRSYMLLSQIGVALGLIAMALIGPQHLAGLACAALFVAFAAASQEIAIDAWRVEQTESEADQALNPSFYAFGFRIAILTTDALVLVLSKRVGWPLSYQILALAMLIGVTVTLMAPPSTIETHIKTSTKTLYALIVEPFVSFFNAHKGTAGLILLTLALYRLPDYLIGPVAGPLYQDIGLDQDTIAAMRASIGLWASFIGIAAGGSCLLWLGVQRSFLLGALVGPISNICFSWMAVSHGDPVIFGLTLVADNFSNGIAETALVGFMTQQTLNSQQGREHTLTHYALMYSVAALTGKFLKGFSGWAVDLIKPDLGLFNAYSAFFMGTALIGLPCLILCCYMGKKGVFSR</sequence>
<evidence type="ECO:0000313" key="8">
    <source>
        <dbReference type="Proteomes" id="UP000017837"/>
    </source>
</evidence>
<keyword evidence="5 6" id="KW-0472">Membrane</keyword>
<dbReference type="PANTHER" id="PTHR12778:SF10">
    <property type="entry name" value="MAJOR FACILITATOR SUPERFAMILY DOMAIN-CONTAINING PROTEIN 3"/>
    <property type="match status" value="1"/>
</dbReference>
<dbReference type="eggNOG" id="COG2211">
    <property type="taxonomic scope" value="Bacteria"/>
</dbReference>
<evidence type="ECO:0000256" key="4">
    <source>
        <dbReference type="ARBA" id="ARBA00022989"/>
    </source>
</evidence>
<feature type="transmembrane region" description="Helical" evidence="6">
    <location>
        <begin position="52"/>
        <end position="73"/>
    </location>
</feature>
<feature type="transmembrane region" description="Helical" evidence="6">
    <location>
        <begin position="190"/>
        <end position="209"/>
    </location>
</feature>
<keyword evidence="8" id="KW-1185">Reference proteome</keyword>
<dbReference type="RefSeq" id="WP_018079960.1">
    <property type="nucleotide sequence ID" value="NZ_AQWM01000001.1"/>
</dbReference>
<feature type="transmembrane region" description="Helical" evidence="6">
    <location>
        <begin position="375"/>
        <end position="396"/>
    </location>
</feature>
<dbReference type="PATRIC" id="fig|1121022.4.peg.2419"/>
<keyword evidence="2" id="KW-0813">Transport</keyword>
<evidence type="ECO:0000256" key="5">
    <source>
        <dbReference type="ARBA" id="ARBA00023136"/>
    </source>
</evidence>
<proteinExistence type="predicted"/>
<evidence type="ECO:0000256" key="1">
    <source>
        <dbReference type="ARBA" id="ARBA00004141"/>
    </source>
</evidence>
<gene>
    <name evidence="7" type="ORF">ABENE_11930</name>
</gene>
<keyword evidence="3 6" id="KW-0812">Transmembrane</keyword>
<dbReference type="PANTHER" id="PTHR12778">
    <property type="entry name" value="SOLUTE CARRIER FAMILY 33 ACETYL-COA TRANSPORTER -RELATED"/>
    <property type="match status" value="1"/>
</dbReference>
<evidence type="ECO:0008006" key="9">
    <source>
        <dbReference type="Google" id="ProtNLM"/>
    </source>
</evidence>
<dbReference type="EMBL" id="AWGB01000022">
    <property type="protein sequence ID" value="ESQ90673.1"/>
    <property type="molecule type" value="Genomic_DNA"/>
</dbReference>